<dbReference type="InterPro" id="IPR036610">
    <property type="entry name" value="PEBP-like_sf"/>
</dbReference>
<evidence type="ECO:0000313" key="3">
    <source>
        <dbReference type="Proteomes" id="UP000019486"/>
    </source>
</evidence>
<dbReference type="InterPro" id="IPR005247">
    <property type="entry name" value="YbhB_YbcL/LppC-like"/>
</dbReference>
<reference evidence="2 3" key="1">
    <citation type="submission" date="2013-08" db="EMBL/GenBank/DDBJ databases">
        <title>The genome sequence of Skermanella stibiiresistens.</title>
        <authorList>
            <person name="Zhu W."/>
            <person name="Wang G."/>
        </authorList>
    </citation>
    <scope>NUCLEOTIDE SEQUENCE [LARGE SCALE GENOMIC DNA]</scope>
    <source>
        <strain evidence="2 3">SB22</strain>
    </source>
</reference>
<dbReference type="NCBIfam" id="TIGR00481">
    <property type="entry name" value="YbhB/YbcL family Raf kinase inhibitor-like protein"/>
    <property type="match status" value="1"/>
</dbReference>
<dbReference type="PATRIC" id="fig|1385369.3.peg.5239"/>
<dbReference type="RefSeq" id="WP_037458327.1">
    <property type="nucleotide sequence ID" value="NZ_AVFL01000023.1"/>
</dbReference>
<dbReference type="Proteomes" id="UP000019486">
    <property type="component" value="Unassembled WGS sequence"/>
</dbReference>
<dbReference type="PANTHER" id="PTHR30289">
    <property type="entry name" value="UNCHARACTERIZED PROTEIN YBCL-RELATED"/>
    <property type="match status" value="1"/>
</dbReference>
<evidence type="ECO:0000256" key="1">
    <source>
        <dbReference type="SAM" id="SignalP"/>
    </source>
</evidence>
<dbReference type="PANTHER" id="PTHR30289:SF1">
    <property type="entry name" value="PEBP (PHOSPHATIDYLETHANOLAMINE-BINDING PROTEIN) FAMILY PROTEIN"/>
    <property type="match status" value="1"/>
</dbReference>
<evidence type="ECO:0000313" key="2">
    <source>
        <dbReference type="EMBL" id="EWY37837.1"/>
    </source>
</evidence>
<proteinExistence type="predicted"/>
<dbReference type="Gene3D" id="3.90.280.10">
    <property type="entry name" value="PEBP-like"/>
    <property type="match status" value="1"/>
</dbReference>
<dbReference type="InterPro" id="IPR008914">
    <property type="entry name" value="PEBP"/>
</dbReference>
<sequence>MKAASSPLVLAGALTYALLAGPALAADEFRLSSPDVAEGKTLAAAQVLNGFGCTGGNVSPALSWTGAPADTKSFAVTLYDPDAPTGSGWWHWIVFNLPASVTSLPAGAGDLAKRILPAGAVPGRTDFGGSDFGGACPPAGDKPHRYIFSVHALNVDSLPLDSQASGAMVGFFVNANTIAKATVTAVYGR</sequence>
<keyword evidence="1" id="KW-0732">Signal</keyword>
<accession>W9GZF1</accession>
<comment type="caution">
    <text evidence="2">The sequence shown here is derived from an EMBL/GenBank/DDBJ whole genome shotgun (WGS) entry which is preliminary data.</text>
</comment>
<gene>
    <name evidence="2" type="ORF">N825_09655</name>
</gene>
<dbReference type="Pfam" id="PF01161">
    <property type="entry name" value="PBP"/>
    <property type="match status" value="1"/>
</dbReference>
<organism evidence="2 3">
    <name type="scientific">Skermanella stibiiresistens SB22</name>
    <dbReference type="NCBI Taxonomy" id="1385369"/>
    <lineage>
        <taxon>Bacteria</taxon>
        <taxon>Pseudomonadati</taxon>
        <taxon>Pseudomonadota</taxon>
        <taxon>Alphaproteobacteria</taxon>
        <taxon>Rhodospirillales</taxon>
        <taxon>Azospirillaceae</taxon>
        <taxon>Skermanella</taxon>
    </lineage>
</organism>
<feature type="signal peptide" evidence="1">
    <location>
        <begin position="1"/>
        <end position="25"/>
    </location>
</feature>
<dbReference type="OrthoDB" id="9797506at2"/>
<dbReference type="AlphaFoldDB" id="W9GZF1"/>
<dbReference type="SUPFAM" id="SSF49777">
    <property type="entry name" value="PEBP-like"/>
    <property type="match status" value="1"/>
</dbReference>
<dbReference type="CDD" id="cd00865">
    <property type="entry name" value="PEBP_bact_arch"/>
    <property type="match status" value="1"/>
</dbReference>
<name>W9GZF1_9PROT</name>
<protein>
    <submittedName>
        <fullName evidence="2">Kinase inhibitor</fullName>
    </submittedName>
</protein>
<dbReference type="EMBL" id="AVFL01000023">
    <property type="protein sequence ID" value="EWY37837.1"/>
    <property type="molecule type" value="Genomic_DNA"/>
</dbReference>
<feature type="chain" id="PRO_5004920734" evidence="1">
    <location>
        <begin position="26"/>
        <end position="189"/>
    </location>
</feature>
<keyword evidence="3" id="KW-1185">Reference proteome</keyword>
<dbReference type="STRING" id="1385369.N825_09655"/>